<reference evidence="1 2" key="1">
    <citation type="journal article" date="2012" name="Science">
        <title>The Paleozoic origin of enzymatic lignin decomposition reconstructed from 31 fungal genomes.</title>
        <authorList>
            <person name="Floudas D."/>
            <person name="Binder M."/>
            <person name="Riley R."/>
            <person name="Barry K."/>
            <person name="Blanchette R.A."/>
            <person name="Henrissat B."/>
            <person name="Martinez A.T."/>
            <person name="Otillar R."/>
            <person name="Spatafora J.W."/>
            <person name="Yadav J.S."/>
            <person name="Aerts A."/>
            <person name="Benoit I."/>
            <person name="Boyd A."/>
            <person name="Carlson A."/>
            <person name="Copeland A."/>
            <person name="Coutinho P.M."/>
            <person name="de Vries R.P."/>
            <person name="Ferreira P."/>
            <person name="Findley K."/>
            <person name="Foster B."/>
            <person name="Gaskell J."/>
            <person name="Glotzer D."/>
            <person name="Gorecki P."/>
            <person name="Heitman J."/>
            <person name="Hesse C."/>
            <person name="Hori C."/>
            <person name="Igarashi K."/>
            <person name="Jurgens J.A."/>
            <person name="Kallen N."/>
            <person name="Kersten P."/>
            <person name="Kohler A."/>
            <person name="Kuees U."/>
            <person name="Kumar T.K.A."/>
            <person name="Kuo A."/>
            <person name="LaButti K."/>
            <person name="Larrondo L.F."/>
            <person name="Lindquist E."/>
            <person name="Ling A."/>
            <person name="Lombard V."/>
            <person name="Lucas S."/>
            <person name="Lundell T."/>
            <person name="Martin R."/>
            <person name="McLaughlin D.J."/>
            <person name="Morgenstern I."/>
            <person name="Morin E."/>
            <person name="Murat C."/>
            <person name="Nagy L.G."/>
            <person name="Nolan M."/>
            <person name="Ohm R.A."/>
            <person name="Patyshakuliyeva A."/>
            <person name="Rokas A."/>
            <person name="Ruiz-Duenas F.J."/>
            <person name="Sabat G."/>
            <person name="Salamov A."/>
            <person name="Samejima M."/>
            <person name="Schmutz J."/>
            <person name="Slot J.C."/>
            <person name="St John F."/>
            <person name="Stenlid J."/>
            <person name="Sun H."/>
            <person name="Sun S."/>
            <person name="Syed K."/>
            <person name="Tsang A."/>
            <person name="Wiebenga A."/>
            <person name="Young D."/>
            <person name="Pisabarro A."/>
            <person name="Eastwood D.C."/>
            <person name="Martin F."/>
            <person name="Cullen D."/>
            <person name="Grigoriev I.V."/>
            <person name="Hibbett D.S."/>
        </authorList>
    </citation>
    <scope>NUCLEOTIDE SEQUENCE [LARGE SCALE GENOMIC DNA]</scope>
    <source>
        <strain evidence="1 2">DJM-731 SS1</strain>
    </source>
</reference>
<dbReference type="HOGENOM" id="CLU_2196866_0_0_1"/>
<dbReference type="RefSeq" id="XP_040628433.1">
    <property type="nucleotide sequence ID" value="XM_040775127.1"/>
</dbReference>
<dbReference type="STRING" id="1858805.M5FUU2"/>
<protein>
    <submittedName>
        <fullName evidence="1">Uncharacterized protein</fullName>
    </submittedName>
</protein>
<proteinExistence type="predicted"/>
<dbReference type="OrthoDB" id="428159at2759"/>
<accession>M5FUU2</accession>
<evidence type="ECO:0000313" key="1">
    <source>
        <dbReference type="EMBL" id="EJU01536.1"/>
    </source>
</evidence>
<dbReference type="GeneID" id="63690189"/>
<gene>
    <name evidence="1" type="ORF">DACRYDRAFT_52736</name>
</gene>
<organism evidence="1 2">
    <name type="scientific">Dacryopinax primogenitus (strain DJM 731)</name>
    <name type="common">Brown rot fungus</name>
    <dbReference type="NCBI Taxonomy" id="1858805"/>
    <lineage>
        <taxon>Eukaryota</taxon>
        <taxon>Fungi</taxon>
        <taxon>Dikarya</taxon>
        <taxon>Basidiomycota</taxon>
        <taxon>Agaricomycotina</taxon>
        <taxon>Dacrymycetes</taxon>
        <taxon>Dacrymycetales</taxon>
        <taxon>Dacrymycetaceae</taxon>
        <taxon>Dacryopinax</taxon>
    </lineage>
</organism>
<dbReference type="AlphaFoldDB" id="M5FUU2"/>
<name>M5FUU2_DACPD</name>
<sequence length="90" mass="10409">MRKETQAGLEHDKTLDICMDMNAPIILIPKHIMAKQCAHMILDAGHIAIQSGLIEKSTLAEIDMKHSQQYSEENYKQLQSHMYNHFFLKL</sequence>
<dbReference type="EMBL" id="JH795864">
    <property type="protein sequence ID" value="EJU01536.1"/>
    <property type="molecule type" value="Genomic_DNA"/>
</dbReference>
<evidence type="ECO:0000313" key="2">
    <source>
        <dbReference type="Proteomes" id="UP000030653"/>
    </source>
</evidence>
<dbReference type="Proteomes" id="UP000030653">
    <property type="component" value="Unassembled WGS sequence"/>
</dbReference>
<keyword evidence="2" id="KW-1185">Reference proteome</keyword>